<organism evidence="4 5">
    <name type="scientific">Paenibacillus sabuli</name>
    <dbReference type="NCBI Taxonomy" id="2772509"/>
    <lineage>
        <taxon>Bacteria</taxon>
        <taxon>Bacillati</taxon>
        <taxon>Bacillota</taxon>
        <taxon>Bacilli</taxon>
        <taxon>Bacillales</taxon>
        <taxon>Paenibacillaceae</taxon>
        <taxon>Paenibacillus</taxon>
    </lineage>
</organism>
<dbReference type="InterPro" id="IPR036582">
    <property type="entry name" value="Mao_N_sf"/>
</dbReference>
<dbReference type="Pfam" id="PF11738">
    <property type="entry name" value="DUF3298"/>
    <property type="match status" value="1"/>
</dbReference>
<dbReference type="Proteomes" id="UP000621560">
    <property type="component" value="Unassembled WGS sequence"/>
</dbReference>
<keyword evidence="5" id="KW-1185">Reference proteome</keyword>
<dbReference type="InterPro" id="IPR012854">
    <property type="entry name" value="Cu_amine_oxidase-like_N"/>
</dbReference>
<dbReference type="Pfam" id="PF07833">
    <property type="entry name" value="Cu_amine_oxidN1"/>
    <property type="match status" value="1"/>
</dbReference>
<dbReference type="AlphaFoldDB" id="A0A927BPF1"/>
<evidence type="ECO:0000313" key="5">
    <source>
        <dbReference type="Proteomes" id="UP000621560"/>
    </source>
</evidence>
<dbReference type="InterPro" id="IPR037126">
    <property type="entry name" value="PdaC/RsiV-like_sf"/>
</dbReference>
<feature type="domain" description="Copper amine oxidase-like N-terminal" evidence="1">
    <location>
        <begin position="48"/>
        <end position="154"/>
    </location>
</feature>
<dbReference type="InterPro" id="IPR025303">
    <property type="entry name" value="PdaC"/>
</dbReference>
<evidence type="ECO:0000259" key="1">
    <source>
        <dbReference type="Pfam" id="PF07833"/>
    </source>
</evidence>
<dbReference type="Gene3D" id="3.30.565.40">
    <property type="entry name" value="Fervidobacterium nodosum Rt17-B1 like"/>
    <property type="match status" value="1"/>
</dbReference>
<protein>
    <submittedName>
        <fullName evidence="4">DUF4163 domain-containing protein</fullName>
    </submittedName>
</protein>
<proteinExistence type="predicted"/>
<gene>
    <name evidence="4" type="ORF">IDH44_03800</name>
</gene>
<dbReference type="Pfam" id="PF13739">
    <property type="entry name" value="PdaC"/>
    <property type="match status" value="1"/>
</dbReference>
<comment type="caution">
    <text evidence="4">The sequence shown here is derived from an EMBL/GenBank/DDBJ whole genome shotgun (WGS) entry which is preliminary data.</text>
</comment>
<evidence type="ECO:0000259" key="2">
    <source>
        <dbReference type="Pfam" id="PF11738"/>
    </source>
</evidence>
<feature type="domain" description="Deacetylase PdaC" evidence="3">
    <location>
        <begin position="178"/>
        <end position="257"/>
    </location>
</feature>
<dbReference type="SUPFAM" id="SSF55383">
    <property type="entry name" value="Copper amine oxidase, domain N"/>
    <property type="match status" value="1"/>
</dbReference>
<dbReference type="EMBL" id="JACXIZ010000010">
    <property type="protein sequence ID" value="MBD2844302.1"/>
    <property type="molecule type" value="Genomic_DNA"/>
</dbReference>
<dbReference type="RefSeq" id="WP_190914860.1">
    <property type="nucleotide sequence ID" value="NZ_JACXIZ010000010.1"/>
</dbReference>
<name>A0A927BPF1_9BACL</name>
<sequence>MKKHTQKITPVFLAAGLVVGGSTIPVTLTDAATPTAQQRQAYDTVRLQVNGEALQMQGLLSEGRTMIPLRALSEALDFSISYDSETSTYTIGSGINQLQLTTGSYGPSMTINHLYLGDYDPLNVESRLYVPYRVLSDFLGLHGAWDNQTKTLNIVQANQVNEMTLTAEAMNDSVNDSEIAIRTLQLEGDSEATRRINETLQAQADKFMQASTETAQERPGDVRSYEFMQDFIVTYNQHGMLNVLVQGDSYVGGAHGIQSRTSLLFDLQTGEQLTLQDVLGANSNYMAELDNIARAGLTESGGYLGGFEGLDDEPQFYLKRDGLVLYFEPYEYTAYAEGFPEFYVTFGEPDVN</sequence>
<evidence type="ECO:0000313" key="4">
    <source>
        <dbReference type="EMBL" id="MBD2844302.1"/>
    </source>
</evidence>
<accession>A0A927BPF1</accession>
<reference evidence="4" key="1">
    <citation type="submission" date="2020-09" db="EMBL/GenBank/DDBJ databases">
        <title>A novel bacterium of genus Paenibacillus, isolated from South China Sea.</title>
        <authorList>
            <person name="Huang H."/>
            <person name="Mo K."/>
            <person name="Hu Y."/>
        </authorList>
    </citation>
    <scope>NUCLEOTIDE SEQUENCE</scope>
    <source>
        <strain evidence="4">IB182496</strain>
    </source>
</reference>
<dbReference type="InterPro" id="IPR021729">
    <property type="entry name" value="DUF3298"/>
</dbReference>
<dbReference type="Gene3D" id="3.90.640.20">
    <property type="entry name" value="Heat-shock cognate protein, ATPase"/>
    <property type="match status" value="1"/>
</dbReference>
<evidence type="ECO:0000259" key="3">
    <source>
        <dbReference type="Pfam" id="PF13739"/>
    </source>
</evidence>
<feature type="domain" description="DUF3298" evidence="2">
    <location>
        <begin position="278"/>
        <end position="345"/>
    </location>
</feature>
<dbReference type="Gene3D" id="3.30.457.10">
    <property type="entry name" value="Copper amine oxidase-like, N-terminal domain"/>
    <property type="match status" value="1"/>
</dbReference>